<evidence type="ECO:0000313" key="4">
    <source>
        <dbReference type="EMBL" id="KAK2165568.1"/>
    </source>
</evidence>
<dbReference type="Pfam" id="PF01253">
    <property type="entry name" value="SUI1"/>
    <property type="match status" value="1"/>
</dbReference>
<dbReference type="CDD" id="cd11607">
    <property type="entry name" value="DENR_C"/>
    <property type="match status" value="1"/>
</dbReference>
<dbReference type="PANTHER" id="PTHR12789:SF0">
    <property type="entry name" value="DENSITY-REGULATED PROTEIN"/>
    <property type="match status" value="1"/>
</dbReference>
<dbReference type="EMBL" id="JAODUP010000048">
    <property type="protein sequence ID" value="KAK2165568.1"/>
    <property type="molecule type" value="Genomic_DNA"/>
</dbReference>
<dbReference type="SUPFAM" id="SSF55159">
    <property type="entry name" value="eIF1-like"/>
    <property type="match status" value="1"/>
</dbReference>
<proteinExistence type="inferred from homology"/>
<evidence type="ECO:0000259" key="3">
    <source>
        <dbReference type="PROSITE" id="PS50296"/>
    </source>
</evidence>
<sequence>MSDDEKAAAEAPSGGGDPESKWLTFEGPKPGFNYPLKVIYCDEESTDTGTTAKKAQKRGGRGVIKTKKKQEIEQRICVSRAPRGKRKFVTVVTGLTTCGIDLKVASKYFASKFSCGSSVTGEDELVIQGDVKDDLFDVIPEKWPQIDEDNIDDLGDQKR</sequence>
<dbReference type="InterPro" id="IPR036877">
    <property type="entry name" value="SUI1_dom_sf"/>
</dbReference>
<evidence type="ECO:0000313" key="5">
    <source>
        <dbReference type="Proteomes" id="UP001208570"/>
    </source>
</evidence>
<dbReference type="InterPro" id="IPR001950">
    <property type="entry name" value="SUI1"/>
</dbReference>
<name>A0AAD9K7P5_9ANNE</name>
<dbReference type="AlphaFoldDB" id="A0AAD9K7P5"/>
<comment type="caution">
    <text evidence="4">The sequence shown here is derived from an EMBL/GenBank/DDBJ whole genome shotgun (WGS) entry which is preliminary data.</text>
</comment>
<gene>
    <name evidence="4" type="ORF">LSH36_48g02042</name>
</gene>
<dbReference type="GO" id="GO:0001731">
    <property type="term" value="P:formation of translation preinitiation complex"/>
    <property type="evidence" value="ECO:0007669"/>
    <property type="project" value="TreeGrafter"/>
</dbReference>
<dbReference type="Proteomes" id="UP001208570">
    <property type="component" value="Unassembled WGS sequence"/>
</dbReference>
<feature type="region of interest" description="Disordered" evidence="2">
    <location>
        <begin position="1"/>
        <end position="27"/>
    </location>
</feature>
<dbReference type="FunFam" id="3.30.780.10:FF:000004">
    <property type="entry name" value="density-regulated protein-like"/>
    <property type="match status" value="1"/>
</dbReference>
<dbReference type="PANTHER" id="PTHR12789">
    <property type="entry name" value="DENSITY-REGULATED PROTEIN HOMOLOG"/>
    <property type="match status" value="1"/>
</dbReference>
<organism evidence="4 5">
    <name type="scientific">Paralvinella palmiformis</name>
    <dbReference type="NCBI Taxonomy" id="53620"/>
    <lineage>
        <taxon>Eukaryota</taxon>
        <taxon>Metazoa</taxon>
        <taxon>Spiralia</taxon>
        <taxon>Lophotrochozoa</taxon>
        <taxon>Annelida</taxon>
        <taxon>Polychaeta</taxon>
        <taxon>Sedentaria</taxon>
        <taxon>Canalipalpata</taxon>
        <taxon>Terebellida</taxon>
        <taxon>Terebelliformia</taxon>
        <taxon>Alvinellidae</taxon>
        <taxon>Paralvinella</taxon>
    </lineage>
</organism>
<reference evidence="4" key="1">
    <citation type="journal article" date="2023" name="Mol. Biol. Evol.">
        <title>Third-Generation Sequencing Reveals the Adaptive Role of the Epigenome in Three Deep-Sea Polychaetes.</title>
        <authorList>
            <person name="Perez M."/>
            <person name="Aroh O."/>
            <person name="Sun Y."/>
            <person name="Lan Y."/>
            <person name="Juniper S.K."/>
            <person name="Young C.R."/>
            <person name="Angers B."/>
            <person name="Qian P.Y."/>
        </authorList>
    </citation>
    <scope>NUCLEOTIDE SEQUENCE</scope>
    <source>
        <strain evidence="4">P08H-3</strain>
    </source>
</reference>
<dbReference type="Gene3D" id="3.30.780.10">
    <property type="entry name" value="SUI1-like domain"/>
    <property type="match status" value="1"/>
</dbReference>
<dbReference type="GO" id="GO:0003743">
    <property type="term" value="F:translation initiation factor activity"/>
    <property type="evidence" value="ECO:0007669"/>
    <property type="project" value="InterPro"/>
</dbReference>
<dbReference type="InterPro" id="IPR050318">
    <property type="entry name" value="DENR/SUI1_TIF"/>
</dbReference>
<accession>A0AAD9K7P5</accession>
<dbReference type="PROSITE" id="PS50296">
    <property type="entry name" value="SUI1"/>
    <property type="match status" value="1"/>
</dbReference>
<keyword evidence="5" id="KW-1185">Reference proteome</keyword>
<protein>
    <recommendedName>
        <fullName evidence="3">SUI1 domain-containing protein</fullName>
    </recommendedName>
</protein>
<dbReference type="GO" id="GO:0003729">
    <property type="term" value="F:mRNA binding"/>
    <property type="evidence" value="ECO:0007669"/>
    <property type="project" value="TreeGrafter"/>
</dbReference>
<comment type="similarity">
    <text evidence="1">Belongs to the DENR family.</text>
</comment>
<evidence type="ECO:0000256" key="1">
    <source>
        <dbReference type="ARBA" id="ARBA00007514"/>
    </source>
</evidence>
<evidence type="ECO:0000256" key="2">
    <source>
        <dbReference type="SAM" id="MobiDB-lite"/>
    </source>
</evidence>
<feature type="domain" description="SUI1" evidence="3">
    <location>
        <begin position="76"/>
        <end position="143"/>
    </location>
</feature>
<dbReference type="GO" id="GO:0002188">
    <property type="term" value="P:translation reinitiation"/>
    <property type="evidence" value="ECO:0007669"/>
    <property type="project" value="TreeGrafter"/>
</dbReference>
<dbReference type="InterPro" id="IPR046447">
    <property type="entry name" value="DENR_C"/>
</dbReference>